<evidence type="ECO:0000259" key="7">
    <source>
        <dbReference type="Pfam" id="PF06004"/>
    </source>
</evidence>
<organism evidence="8 9">
    <name type="scientific">Pseudodesulfovibrio karagichevae</name>
    <dbReference type="NCBI Taxonomy" id="3239305"/>
    <lineage>
        <taxon>Bacteria</taxon>
        <taxon>Pseudomonadati</taxon>
        <taxon>Thermodesulfobacteriota</taxon>
        <taxon>Desulfovibrionia</taxon>
        <taxon>Desulfovibrionales</taxon>
        <taxon>Desulfovibrionaceae</taxon>
    </lineage>
</organism>
<dbReference type="InterPro" id="IPR010920">
    <property type="entry name" value="LSM_dom_sf"/>
</dbReference>
<keyword evidence="9" id="KW-1185">Reference proteome</keyword>
<evidence type="ECO:0000313" key="8">
    <source>
        <dbReference type="EMBL" id="MEZ7198000.1"/>
    </source>
</evidence>
<keyword evidence="1" id="KW-1003">Cell membrane</keyword>
<keyword evidence="5 8" id="KW-0449">Lipoprotein</keyword>
<dbReference type="EMBL" id="JBGLYH010000048">
    <property type="protein sequence ID" value="MEZ7198000.1"/>
    <property type="molecule type" value="Genomic_DNA"/>
</dbReference>
<evidence type="ECO:0000313" key="9">
    <source>
        <dbReference type="Proteomes" id="UP001568698"/>
    </source>
</evidence>
<proteinExistence type="predicted"/>
<gene>
    <name evidence="8" type="ORF">AB6M95_14690</name>
</gene>
<dbReference type="Proteomes" id="UP001568698">
    <property type="component" value="Unassembled WGS sequence"/>
</dbReference>
<dbReference type="Gene3D" id="2.30.30.100">
    <property type="match status" value="1"/>
</dbReference>
<dbReference type="RefSeq" id="WP_371387498.1">
    <property type="nucleotide sequence ID" value="NZ_JBGLYH010000048.1"/>
</dbReference>
<keyword evidence="3" id="KW-0472">Membrane</keyword>
<dbReference type="InterPro" id="IPR010305">
    <property type="entry name" value="YgdI/YgdR-like"/>
</dbReference>
<dbReference type="SUPFAM" id="SSF50182">
    <property type="entry name" value="Sm-like ribonucleoproteins"/>
    <property type="match status" value="1"/>
</dbReference>
<evidence type="ECO:0000256" key="5">
    <source>
        <dbReference type="ARBA" id="ARBA00023288"/>
    </source>
</evidence>
<dbReference type="Pfam" id="PF06004">
    <property type="entry name" value="DUF903"/>
    <property type="match status" value="1"/>
</dbReference>
<evidence type="ECO:0000256" key="2">
    <source>
        <dbReference type="ARBA" id="ARBA00022729"/>
    </source>
</evidence>
<accession>A0ABV4K5U3</accession>
<evidence type="ECO:0000256" key="4">
    <source>
        <dbReference type="ARBA" id="ARBA00023139"/>
    </source>
</evidence>
<dbReference type="PROSITE" id="PS51257">
    <property type="entry name" value="PROKAR_LIPOPROTEIN"/>
    <property type="match status" value="1"/>
</dbReference>
<keyword evidence="2 6" id="KW-0732">Signal</keyword>
<sequence length="73" mass="7969">MSALLRLLAACVLALSLAACMTTSYKITTIDGQIYIAQDNPVYDVGSDTYAFTDENGEQVTLGKHEIKLIKEQ</sequence>
<dbReference type="PANTHER" id="PTHR37011:SF1">
    <property type="entry name" value="POT FAMILY PEPTIDE TRANSPORT PROTEIN"/>
    <property type="match status" value="1"/>
</dbReference>
<name>A0ABV4K5U3_9BACT</name>
<protein>
    <submittedName>
        <fullName evidence="8">YgdI/YgdR family lipoprotein</fullName>
    </submittedName>
</protein>
<dbReference type="PANTHER" id="PTHR37011">
    <property type="entry name" value="POT FAMILY PEPTIDE TRANSPORT PROTEIN-RELATED"/>
    <property type="match status" value="1"/>
</dbReference>
<feature type="domain" description="Lipoprotein YgdI/YgdR-like SH3-like" evidence="7">
    <location>
        <begin position="25"/>
        <end position="72"/>
    </location>
</feature>
<dbReference type="InterPro" id="IPR047807">
    <property type="entry name" value="YgdI/YgdR-like_SH3-like"/>
</dbReference>
<dbReference type="NCBIfam" id="NF033216">
    <property type="entry name" value="lipo_YgdI_YgdR"/>
    <property type="match status" value="1"/>
</dbReference>
<comment type="caution">
    <text evidence="8">The sequence shown here is derived from an EMBL/GenBank/DDBJ whole genome shotgun (WGS) entry which is preliminary data.</text>
</comment>
<feature type="chain" id="PRO_5045060781" evidence="6">
    <location>
        <begin position="19"/>
        <end position="73"/>
    </location>
</feature>
<evidence type="ECO:0000256" key="1">
    <source>
        <dbReference type="ARBA" id="ARBA00022475"/>
    </source>
</evidence>
<feature type="signal peptide" evidence="6">
    <location>
        <begin position="1"/>
        <end position="18"/>
    </location>
</feature>
<evidence type="ECO:0000256" key="3">
    <source>
        <dbReference type="ARBA" id="ARBA00023136"/>
    </source>
</evidence>
<keyword evidence="4" id="KW-0564">Palmitate</keyword>
<evidence type="ECO:0000256" key="6">
    <source>
        <dbReference type="SAM" id="SignalP"/>
    </source>
</evidence>
<reference evidence="8 9" key="1">
    <citation type="submission" date="2024-08" db="EMBL/GenBank/DDBJ databases">
        <title>Sulfate-reducing bacteria isolated from formation water of the oil field in Kazakhstan and description of Pseudodesulfovibrio sp.</title>
        <authorList>
            <person name="Bidzhieva S.K."/>
            <person name="Tourova T.P."/>
            <person name="Grouzdev D.S."/>
            <person name="Beletsky A.V."/>
            <person name="Sokolova D.S."/>
            <person name="Samigullina S.R."/>
            <person name="Poltaraus A.B."/>
            <person name="Avtukh A.N."/>
            <person name="Tereshina V.M."/>
            <person name="Zhaparov N.S."/>
            <person name="Mardanov A.V."/>
            <person name="Nazina T.N."/>
        </authorList>
    </citation>
    <scope>NUCLEOTIDE SEQUENCE [LARGE SCALE GENOMIC DNA]</scope>
    <source>
        <strain evidence="8 9">9FUS</strain>
    </source>
</reference>